<accession>A0A9P7K1S9</accession>
<evidence type="ECO:0000256" key="1">
    <source>
        <dbReference type="SAM" id="MobiDB-lite"/>
    </source>
</evidence>
<dbReference type="EMBL" id="JABCKI010007905">
    <property type="protein sequence ID" value="KAG5633404.1"/>
    <property type="molecule type" value="Genomic_DNA"/>
</dbReference>
<evidence type="ECO:0000313" key="2">
    <source>
        <dbReference type="EMBL" id="KAG5633404.1"/>
    </source>
</evidence>
<feature type="compositionally biased region" description="Polar residues" evidence="1">
    <location>
        <begin position="99"/>
        <end position="112"/>
    </location>
</feature>
<keyword evidence="3" id="KW-1185">Reference proteome</keyword>
<comment type="caution">
    <text evidence="2">The sequence shown here is derived from an EMBL/GenBank/DDBJ whole genome shotgun (WGS) entry which is preliminary data.</text>
</comment>
<evidence type="ECO:0000313" key="3">
    <source>
        <dbReference type="Proteomes" id="UP000717328"/>
    </source>
</evidence>
<feature type="non-terminal residue" evidence="2">
    <location>
        <position position="288"/>
    </location>
</feature>
<organism evidence="2 3">
    <name type="scientific">Sphagnurus paluster</name>
    <dbReference type="NCBI Taxonomy" id="117069"/>
    <lineage>
        <taxon>Eukaryota</taxon>
        <taxon>Fungi</taxon>
        <taxon>Dikarya</taxon>
        <taxon>Basidiomycota</taxon>
        <taxon>Agaricomycotina</taxon>
        <taxon>Agaricomycetes</taxon>
        <taxon>Agaricomycetidae</taxon>
        <taxon>Agaricales</taxon>
        <taxon>Tricholomatineae</taxon>
        <taxon>Lyophyllaceae</taxon>
        <taxon>Sphagnurus</taxon>
    </lineage>
</organism>
<gene>
    <name evidence="2" type="ORF">H0H81_008029</name>
</gene>
<reference evidence="2" key="2">
    <citation type="submission" date="2021-10" db="EMBL/GenBank/DDBJ databases">
        <title>Phylogenomics reveals ancestral predisposition of the termite-cultivated fungus Termitomyces towards a domesticated lifestyle.</title>
        <authorList>
            <person name="Auxier B."/>
            <person name="Grum-Grzhimaylo A."/>
            <person name="Cardenas M.E."/>
            <person name="Lodge J.D."/>
            <person name="Laessoe T."/>
            <person name="Pedersen O."/>
            <person name="Smith M.E."/>
            <person name="Kuyper T.W."/>
            <person name="Franco-Molano E.A."/>
            <person name="Baroni T.J."/>
            <person name="Aanen D.K."/>
        </authorList>
    </citation>
    <scope>NUCLEOTIDE SEQUENCE</scope>
    <source>
        <strain evidence="2">D49</strain>
    </source>
</reference>
<dbReference type="Proteomes" id="UP000717328">
    <property type="component" value="Unassembled WGS sequence"/>
</dbReference>
<sequence>MLVDVDTPTHTATGVVEMDSLSPHQRKIDDFFPRLLRPQSSPRPISTFKEAARGPSAVQAVLQDFFPPTRAHEHDALRHEVTNAAITLGVPGDNVDVAGSNNAPNSRISGPQQVLGGEHVSDISFDQNRGEEHEDNRSTCNAREDQSAAENVVTHDSDDDEQVTDDDCEDERPLARASKVQPNPFLSLEADVDDDDDEASDEHETFLDDSEPTPGIQAASRSILLREHEQLSNEGVWEALLDRAHARTHKQTSSHPPGAQSIPTIFKSSLLGSSESGQVPQMWRVRVK</sequence>
<feature type="region of interest" description="Disordered" evidence="1">
    <location>
        <begin position="96"/>
        <end position="115"/>
    </location>
</feature>
<feature type="compositionally biased region" description="Basic and acidic residues" evidence="1">
    <location>
        <begin position="128"/>
        <end position="146"/>
    </location>
</feature>
<name>A0A9P7K1S9_9AGAR</name>
<feature type="compositionally biased region" description="Acidic residues" evidence="1">
    <location>
        <begin position="190"/>
        <end position="211"/>
    </location>
</feature>
<reference evidence="2" key="1">
    <citation type="submission" date="2021-02" db="EMBL/GenBank/DDBJ databases">
        <authorList>
            <person name="Nieuwenhuis M."/>
            <person name="Van De Peppel L.J.J."/>
        </authorList>
    </citation>
    <scope>NUCLEOTIDE SEQUENCE</scope>
    <source>
        <strain evidence="2">D49</strain>
    </source>
</reference>
<feature type="region of interest" description="Disordered" evidence="1">
    <location>
        <begin position="127"/>
        <end position="215"/>
    </location>
</feature>
<protein>
    <submittedName>
        <fullName evidence="2">Uncharacterized protein</fullName>
    </submittedName>
</protein>
<dbReference type="AlphaFoldDB" id="A0A9P7K1S9"/>
<feature type="compositionally biased region" description="Acidic residues" evidence="1">
    <location>
        <begin position="157"/>
        <end position="170"/>
    </location>
</feature>
<proteinExistence type="predicted"/>